<feature type="domain" description="HTH tetR-type" evidence="3">
    <location>
        <begin position="24"/>
        <end position="84"/>
    </location>
</feature>
<dbReference type="PROSITE" id="PS50977">
    <property type="entry name" value="HTH_TETR_2"/>
    <property type="match status" value="1"/>
</dbReference>
<sequence>MRKEVTETKAGRRYSGLKASERTSVRREALLEAGLQLFGTAGYQSTSVKQVCTEAGLSERYFYESFKDRQRLLLGVYEELVDGMRADTFEAIAAATGDDVAVRALGAFVGYLTADPRRARVVLIEVMGVGPLLETRRHDVMREFADVINAVWLDATTGGTERMRQLVATALVGAVAHLLVDWLLGGHDDTSDELVAVCVTLAYAARQQLTDHAV</sequence>
<dbReference type="InterPro" id="IPR001647">
    <property type="entry name" value="HTH_TetR"/>
</dbReference>
<organism evidence="4 5">
    <name type="scientific">Antrihabitans cavernicola</name>
    <dbReference type="NCBI Taxonomy" id="2495913"/>
    <lineage>
        <taxon>Bacteria</taxon>
        <taxon>Bacillati</taxon>
        <taxon>Actinomycetota</taxon>
        <taxon>Actinomycetes</taxon>
        <taxon>Mycobacteriales</taxon>
        <taxon>Nocardiaceae</taxon>
        <taxon>Antrihabitans</taxon>
    </lineage>
</organism>
<keyword evidence="1 2" id="KW-0238">DNA-binding</keyword>
<protein>
    <submittedName>
        <fullName evidence="4">TetR/AcrR family transcriptional regulator</fullName>
    </submittedName>
</protein>
<proteinExistence type="predicted"/>
<feature type="DNA-binding region" description="H-T-H motif" evidence="2">
    <location>
        <begin position="47"/>
        <end position="66"/>
    </location>
</feature>
<dbReference type="Pfam" id="PF00440">
    <property type="entry name" value="TetR_N"/>
    <property type="match status" value="1"/>
</dbReference>
<dbReference type="PANTHER" id="PTHR43479:SF11">
    <property type="entry name" value="ACREF_ENVCD OPERON REPRESSOR-RELATED"/>
    <property type="match status" value="1"/>
</dbReference>
<dbReference type="Proteomes" id="UP000322244">
    <property type="component" value="Unassembled WGS sequence"/>
</dbReference>
<dbReference type="GO" id="GO:0003677">
    <property type="term" value="F:DNA binding"/>
    <property type="evidence" value="ECO:0007669"/>
    <property type="project" value="UniProtKB-UniRule"/>
</dbReference>
<accession>A0A5A7S6H3</accession>
<reference evidence="4 5" key="1">
    <citation type="submission" date="2019-07" db="EMBL/GenBank/DDBJ databases">
        <title>Rhodococcus cavernicolus sp. nov., isolated from a cave.</title>
        <authorList>
            <person name="Lee S.D."/>
        </authorList>
    </citation>
    <scope>NUCLEOTIDE SEQUENCE [LARGE SCALE GENOMIC DNA]</scope>
    <source>
        <strain evidence="4 5">C1-24</strain>
    </source>
</reference>
<dbReference type="InterPro" id="IPR009057">
    <property type="entry name" value="Homeodomain-like_sf"/>
</dbReference>
<evidence type="ECO:0000313" key="4">
    <source>
        <dbReference type="EMBL" id="KAA0019449.1"/>
    </source>
</evidence>
<keyword evidence="5" id="KW-1185">Reference proteome</keyword>
<evidence type="ECO:0000256" key="2">
    <source>
        <dbReference type="PROSITE-ProRule" id="PRU00335"/>
    </source>
</evidence>
<dbReference type="EMBL" id="VLNY01000015">
    <property type="protein sequence ID" value="KAA0019449.1"/>
    <property type="molecule type" value="Genomic_DNA"/>
</dbReference>
<name>A0A5A7S6H3_9NOCA</name>
<gene>
    <name evidence="4" type="ORF">FOY51_22660</name>
</gene>
<dbReference type="Gene3D" id="1.10.357.10">
    <property type="entry name" value="Tetracycline Repressor, domain 2"/>
    <property type="match status" value="1"/>
</dbReference>
<dbReference type="AlphaFoldDB" id="A0A5A7S6H3"/>
<evidence type="ECO:0000259" key="3">
    <source>
        <dbReference type="PROSITE" id="PS50977"/>
    </source>
</evidence>
<dbReference type="OrthoDB" id="4802216at2"/>
<dbReference type="RefSeq" id="WP_149432545.1">
    <property type="nucleotide sequence ID" value="NZ_VLNY01000015.1"/>
</dbReference>
<evidence type="ECO:0000313" key="5">
    <source>
        <dbReference type="Proteomes" id="UP000322244"/>
    </source>
</evidence>
<dbReference type="PANTHER" id="PTHR43479">
    <property type="entry name" value="ACREF/ENVCD OPERON REPRESSOR-RELATED"/>
    <property type="match status" value="1"/>
</dbReference>
<comment type="caution">
    <text evidence="4">The sequence shown here is derived from an EMBL/GenBank/DDBJ whole genome shotgun (WGS) entry which is preliminary data.</text>
</comment>
<dbReference type="InterPro" id="IPR050624">
    <property type="entry name" value="HTH-type_Tx_Regulator"/>
</dbReference>
<evidence type="ECO:0000256" key="1">
    <source>
        <dbReference type="ARBA" id="ARBA00023125"/>
    </source>
</evidence>
<dbReference type="SUPFAM" id="SSF46689">
    <property type="entry name" value="Homeodomain-like"/>
    <property type="match status" value="1"/>
</dbReference>